<keyword evidence="1" id="KW-0813">Transport</keyword>
<dbReference type="GO" id="GO:0016887">
    <property type="term" value="F:ATP hydrolysis activity"/>
    <property type="evidence" value="ECO:0007669"/>
    <property type="project" value="InterPro"/>
</dbReference>
<gene>
    <name evidence="5" type="ordered locus">Closa_2291</name>
</gene>
<reference evidence="5" key="1">
    <citation type="submission" date="2010-07" db="EMBL/GenBank/DDBJ databases">
        <title>Complete sequence of Clostridium saccharolyticum WM1.</title>
        <authorList>
            <consortium name="US DOE Joint Genome Institute"/>
            <person name="Lucas S."/>
            <person name="Copeland A."/>
            <person name="Lapidus A."/>
            <person name="Cheng J.-F."/>
            <person name="Bruce D."/>
            <person name="Goodwin L."/>
            <person name="Pitluck S."/>
            <person name="Chertkov O."/>
            <person name="Detter J.C."/>
            <person name="Han C."/>
            <person name="Tapia R."/>
            <person name="Land M."/>
            <person name="Hauser L."/>
            <person name="Chang Y.-J."/>
            <person name="Jeffries C."/>
            <person name="Kyrpides N."/>
            <person name="Ivanova N."/>
            <person name="Mikhailova N."/>
            <person name="Mouttaki H."/>
            <person name="Lin L."/>
            <person name="Zhou J."/>
            <person name="Hemme C.L."/>
            <person name="Woyke T."/>
        </authorList>
    </citation>
    <scope>NUCLEOTIDE SEQUENCE [LARGE SCALE GENOMIC DNA]</scope>
    <source>
        <strain evidence="5">WM1</strain>
    </source>
</reference>
<keyword evidence="3" id="KW-0067">ATP-binding</keyword>
<evidence type="ECO:0000256" key="1">
    <source>
        <dbReference type="ARBA" id="ARBA00022448"/>
    </source>
</evidence>
<dbReference type="RefSeq" id="WP_013272953.1">
    <property type="nucleotide sequence ID" value="NC_014376.1"/>
</dbReference>
<evidence type="ECO:0000256" key="3">
    <source>
        <dbReference type="ARBA" id="ARBA00022840"/>
    </source>
</evidence>
<dbReference type="InterPro" id="IPR003439">
    <property type="entry name" value="ABC_transporter-like_ATP-bd"/>
</dbReference>
<dbReference type="KEGG" id="csh:Closa_2291"/>
<keyword evidence="6" id="KW-1185">Reference proteome</keyword>
<dbReference type="Pfam" id="PF00005">
    <property type="entry name" value="ABC_tran"/>
    <property type="match status" value="1"/>
</dbReference>
<organism evidence="5 6">
    <name type="scientific">Lacrimispora saccharolytica (strain ATCC 35040 / DSM 2544 / NRCC 2533 / WM1)</name>
    <name type="common">Clostridium saccharolyticum</name>
    <dbReference type="NCBI Taxonomy" id="610130"/>
    <lineage>
        <taxon>Bacteria</taxon>
        <taxon>Bacillati</taxon>
        <taxon>Bacillota</taxon>
        <taxon>Clostridia</taxon>
        <taxon>Lachnospirales</taxon>
        <taxon>Lachnospiraceae</taxon>
        <taxon>Lacrimispora</taxon>
    </lineage>
</organism>
<dbReference type="HOGENOM" id="CLU_000604_1_22_9"/>
<dbReference type="EMBL" id="CP002109">
    <property type="protein sequence ID" value="ADL04867.1"/>
    <property type="molecule type" value="Genomic_DNA"/>
</dbReference>
<evidence type="ECO:0000256" key="2">
    <source>
        <dbReference type="ARBA" id="ARBA00022741"/>
    </source>
</evidence>
<dbReference type="OrthoDB" id="9785080at2"/>
<proteinExistence type="predicted"/>
<sequence length="207" mass="23443">MNLFSVRNVHYKGVVSYKHIMIEEGKVTFICGKSGCGKSTLLKLLNVSVSADSGEILYRNRPVTDYDTIMLRREVSLVSQNIFLFDDTIRNNFIRFYRYRELTPPADTEILESLKLCIANFPLDMNCSELSGGERQRVFISICLSFIPKVLMLDEPTSALDESTANALMQNLKEYCLKNGITLIAITHDKALAQQYADTIIVLDLEV</sequence>
<dbReference type="PANTHER" id="PTHR43423">
    <property type="entry name" value="ABC TRANSPORTER I FAMILY MEMBER 17"/>
    <property type="match status" value="1"/>
</dbReference>
<dbReference type="AlphaFoldDB" id="D9R3B8"/>
<evidence type="ECO:0000313" key="6">
    <source>
        <dbReference type="Proteomes" id="UP000001662"/>
    </source>
</evidence>
<dbReference type="SUPFAM" id="SSF52540">
    <property type="entry name" value="P-loop containing nucleoside triphosphate hydrolases"/>
    <property type="match status" value="1"/>
</dbReference>
<feature type="domain" description="ABC transporter" evidence="4">
    <location>
        <begin position="1"/>
        <end position="207"/>
    </location>
</feature>
<accession>D9R3B8</accession>
<dbReference type="PROSITE" id="PS00211">
    <property type="entry name" value="ABC_TRANSPORTER_1"/>
    <property type="match status" value="1"/>
</dbReference>
<evidence type="ECO:0000259" key="4">
    <source>
        <dbReference type="PROSITE" id="PS50893"/>
    </source>
</evidence>
<dbReference type="Proteomes" id="UP000001662">
    <property type="component" value="Chromosome"/>
</dbReference>
<dbReference type="InterPro" id="IPR027417">
    <property type="entry name" value="P-loop_NTPase"/>
</dbReference>
<dbReference type="InterPro" id="IPR003593">
    <property type="entry name" value="AAA+_ATPase"/>
</dbReference>
<dbReference type="PANTHER" id="PTHR43423:SF1">
    <property type="entry name" value="ABC TRANSPORTER I FAMILY MEMBER 17"/>
    <property type="match status" value="1"/>
</dbReference>
<dbReference type="PaxDb" id="610130-Closa_2291"/>
<dbReference type="eggNOG" id="COG1136">
    <property type="taxonomic scope" value="Bacteria"/>
</dbReference>
<name>D9R3B8_LACSW</name>
<dbReference type="CDD" id="cd03228">
    <property type="entry name" value="ABCC_MRP_Like"/>
    <property type="match status" value="1"/>
</dbReference>
<dbReference type="Gene3D" id="3.40.50.300">
    <property type="entry name" value="P-loop containing nucleotide triphosphate hydrolases"/>
    <property type="match status" value="1"/>
</dbReference>
<protein>
    <submittedName>
        <fullName evidence="5">ABC transporter related protein</fullName>
    </submittedName>
</protein>
<dbReference type="GO" id="GO:0005524">
    <property type="term" value="F:ATP binding"/>
    <property type="evidence" value="ECO:0007669"/>
    <property type="project" value="UniProtKB-KW"/>
</dbReference>
<dbReference type="PROSITE" id="PS50893">
    <property type="entry name" value="ABC_TRANSPORTER_2"/>
    <property type="match status" value="1"/>
</dbReference>
<dbReference type="InterPro" id="IPR017871">
    <property type="entry name" value="ABC_transporter-like_CS"/>
</dbReference>
<keyword evidence="2" id="KW-0547">Nucleotide-binding</keyword>
<evidence type="ECO:0000313" key="5">
    <source>
        <dbReference type="EMBL" id="ADL04867.1"/>
    </source>
</evidence>
<dbReference type="SMART" id="SM00382">
    <property type="entry name" value="AAA"/>
    <property type="match status" value="1"/>
</dbReference>
<dbReference type="STRING" id="610130.Closa_2291"/>